<comment type="subcellular location">
    <subcellularLocation>
        <location evidence="1">Cell membrane</location>
    </subcellularLocation>
</comment>
<keyword evidence="5 7" id="KW-1133">Transmembrane helix</keyword>
<dbReference type="RefSeq" id="WP_239656895.1">
    <property type="nucleotide sequence ID" value="NZ_CAJMWJ010000004.1"/>
</dbReference>
<evidence type="ECO:0000256" key="7">
    <source>
        <dbReference type="SAM" id="Phobius"/>
    </source>
</evidence>
<name>A0A1X2B9F5_9MYCO</name>
<evidence type="ECO:0000256" key="5">
    <source>
        <dbReference type="ARBA" id="ARBA00022989"/>
    </source>
</evidence>
<keyword evidence="10" id="KW-1185">Reference proteome</keyword>
<dbReference type="InterPro" id="IPR050051">
    <property type="entry name" value="EccE_dom"/>
</dbReference>
<dbReference type="EMBL" id="LQPQ01000234">
    <property type="protein sequence ID" value="ORW60232.1"/>
    <property type="molecule type" value="Genomic_DNA"/>
</dbReference>
<evidence type="ECO:0000256" key="6">
    <source>
        <dbReference type="ARBA" id="ARBA00023136"/>
    </source>
</evidence>
<protein>
    <recommendedName>
        <fullName evidence="8">Type VII secretion system protein EccE domain-containing protein</fullName>
    </recommendedName>
</protein>
<comment type="caution">
    <text evidence="9">The sequence shown here is derived from an EMBL/GenBank/DDBJ whole genome shotgun (WGS) entry which is preliminary data.</text>
</comment>
<organism evidence="9 10">
    <name type="scientific">Mycobacterium riyadhense</name>
    <dbReference type="NCBI Taxonomy" id="486698"/>
    <lineage>
        <taxon>Bacteria</taxon>
        <taxon>Bacillati</taxon>
        <taxon>Actinomycetota</taxon>
        <taxon>Actinomycetes</taxon>
        <taxon>Mycobacteriales</taxon>
        <taxon>Mycobacteriaceae</taxon>
        <taxon>Mycobacterium</taxon>
    </lineage>
</organism>
<dbReference type="AlphaFoldDB" id="A0A1X2B9F5"/>
<evidence type="ECO:0000256" key="1">
    <source>
        <dbReference type="ARBA" id="ARBA00004236"/>
    </source>
</evidence>
<comment type="similarity">
    <text evidence="2">Belongs to the EccE family.</text>
</comment>
<feature type="transmembrane region" description="Helical" evidence="7">
    <location>
        <begin position="63"/>
        <end position="82"/>
    </location>
</feature>
<sequence>MTITVHNPLDDPSPAANRTGRRLAQSAAGSAQLPRWQFRFALRTVLIAELAALTAVATLAATAWWALIAVVVAVLVISTLTYQGAAAPRWARRAYAARRTRRSLRRRAHYAYIPAPFSVDLPGVGAIGMRWDGHYAITVITLYGRQYSESVLIPEGVDTRDRVPLQAIGALLEQFGGLELHSIDVVSDGTRTAPNGRFTPRYDEIISDRSAVGMRRTWLVLRLRPQACLDAISYRGSVAQAAAAATERIRQAAARQGCRALTCNPEQITEATQALLDYQDLDTYEQRWTDLRLGDDYVSLYRIAGAELSTRALNDFWTIRAKKTVVVLRLTRDQDTQQLMVAALLRVHTTKPQHHPPMSTLHSVAGEAFSAMLASLPLGDRSVQVQLSPRPLASAALQVPVGPSGFLHGMAERAGVPFLMSWIDPQKFIRVAIAADVDVVASLILRASAAGATAEIHTRRPQLWQPICDEVRISLGREGKRSDDVTLVVADGAEAQQALAASGARGHALVSVTAAGQSMPQDADIMIKQVSPHHISVQTPVRNSSITLGIMRPRNEAQSLAHLRIEGPQQ</sequence>
<proteinExistence type="inferred from homology"/>
<evidence type="ECO:0000256" key="4">
    <source>
        <dbReference type="ARBA" id="ARBA00022692"/>
    </source>
</evidence>
<evidence type="ECO:0000256" key="2">
    <source>
        <dbReference type="ARBA" id="ARBA00007759"/>
    </source>
</evidence>
<feature type="transmembrane region" description="Helical" evidence="7">
    <location>
        <begin position="40"/>
        <end position="57"/>
    </location>
</feature>
<dbReference type="NCBIfam" id="TIGR03923">
    <property type="entry name" value="T7SS_EccE"/>
    <property type="match status" value="1"/>
</dbReference>
<keyword evidence="3" id="KW-1003">Cell membrane</keyword>
<accession>A0A1X2B9F5</accession>
<evidence type="ECO:0000259" key="8">
    <source>
        <dbReference type="Pfam" id="PF11203"/>
    </source>
</evidence>
<keyword evidence="6 7" id="KW-0472">Membrane</keyword>
<dbReference type="GeneID" id="93497830"/>
<dbReference type="Pfam" id="PF11203">
    <property type="entry name" value="EccE"/>
    <property type="match status" value="1"/>
</dbReference>
<feature type="domain" description="Type VII secretion system protein EccE" evidence="8">
    <location>
        <begin position="211"/>
        <end position="303"/>
    </location>
</feature>
<evidence type="ECO:0000313" key="9">
    <source>
        <dbReference type="EMBL" id="ORW60232.1"/>
    </source>
</evidence>
<evidence type="ECO:0000313" key="10">
    <source>
        <dbReference type="Proteomes" id="UP000193087"/>
    </source>
</evidence>
<keyword evidence="4 7" id="KW-0812">Transmembrane</keyword>
<reference evidence="9 10" key="1">
    <citation type="submission" date="2016-01" db="EMBL/GenBank/DDBJ databases">
        <title>The new phylogeny of the genus Mycobacterium.</title>
        <authorList>
            <person name="Tarcisio F."/>
            <person name="Conor M."/>
            <person name="Antonella G."/>
            <person name="Elisabetta G."/>
            <person name="Giulia F.S."/>
            <person name="Sara T."/>
            <person name="Anna F."/>
            <person name="Clotilde B."/>
            <person name="Roberto B."/>
            <person name="Veronica D.S."/>
            <person name="Fabio R."/>
            <person name="Monica P."/>
            <person name="Olivier J."/>
            <person name="Enrico T."/>
            <person name="Nicola S."/>
        </authorList>
    </citation>
    <scope>NUCLEOTIDE SEQUENCE [LARGE SCALE GENOMIC DNA]</scope>
    <source>
        <strain evidence="9 10">DSM 45176</strain>
    </source>
</reference>
<dbReference type="GO" id="GO:0005886">
    <property type="term" value="C:plasma membrane"/>
    <property type="evidence" value="ECO:0007669"/>
    <property type="project" value="UniProtKB-SubCell"/>
</dbReference>
<evidence type="ECO:0000256" key="3">
    <source>
        <dbReference type="ARBA" id="ARBA00022475"/>
    </source>
</evidence>
<gene>
    <name evidence="9" type="ORF">AWC22_05820</name>
</gene>
<dbReference type="STRING" id="486698.AWC22_05820"/>
<dbReference type="InterPro" id="IPR021368">
    <property type="entry name" value="T7SS_EccE"/>
</dbReference>
<dbReference type="Proteomes" id="UP000193087">
    <property type="component" value="Unassembled WGS sequence"/>
</dbReference>